<dbReference type="HOGENOM" id="CLU_2359535_0_0_1"/>
<name>M1WBD2_CLAP2</name>
<comment type="caution">
    <text evidence="2">The sequence shown here is derived from an EMBL/GenBank/DDBJ whole genome shotgun (WGS) entry which is preliminary data.</text>
</comment>
<dbReference type="Proteomes" id="UP000016801">
    <property type="component" value="Unassembled WGS sequence"/>
</dbReference>
<dbReference type="AlphaFoldDB" id="M1WBD2"/>
<protein>
    <submittedName>
        <fullName evidence="2">Uncharacterized protein</fullName>
    </submittedName>
</protein>
<keyword evidence="3" id="KW-1185">Reference proteome</keyword>
<reference evidence="2 3" key="1">
    <citation type="journal article" date="2013" name="PLoS Genet.">
        <title>Plant-symbiotic fungi as chemical engineers: Multi-genome analysis of the Clavicipitaceae reveals dynamics of alkaloid loci.</title>
        <authorList>
            <person name="Schardl C.L."/>
            <person name="Young C.A."/>
            <person name="Hesse U."/>
            <person name="Amyotte S.G."/>
            <person name="Andreeva K."/>
            <person name="Calie P.J."/>
            <person name="Fleetwood D.J."/>
            <person name="Haws D.C."/>
            <person name="Moore N."/>
            <person name="Oeser B."/>
            <person name="Panaccione D.G."/>
            <person name="Schweri K.K."/>
            <person name="Voisey C.R."/>
            <person name="Farman M.L."/>
            <person name="Jaromczyk J.W."/>
            <person name="Roe B.A."/>
            <person name="O'Sullivan D.M."/>
            <person name="Scott B."/>
            <person name="Tudzynski P."/>
            <person name="An Z."/>
            <person name="Arnaoudova E.G."/>
            <person name="Bullock C.T."/>
            <person name="Charlton N.D."/>
            <person name="Chen L."/>
            <person name="Cox M."/>
            <person name="Dinkins R.D."/>
            <person name="Florea S."/>
            <person name="Glenn A.E."/>
            <person name="Gordon A."/>
            <person name="Gueldener U."/>
            <person name="Harris D.R."/>
            <person name="Hollin W."/>
            <person name="Jaromczyk J."/>
            <person name="Johnson R.D."/>
            <person name="Khan A.K."/>
            <person name="Leistner E."/>
            <person name="Leuchtmann A."/>
            <person name="Li C."/>
            <person name="Liu J."/>
            <person name="Liu J."/>
            <person name="Liu M."/>
            <person name="Mace W."/>
            <person name="Machado C."/>
            <person name="Nagabhyru P."/>
            <person name="Pan J."/>
            <person name="Schmid J."/>
            <person name="Sugawara K."/>
            <person name="Steiner U."/>
            <person name="Takach J.E."/>
            <person name="Tanaka E."/>
            <person name="Webb J.S."/>
            <person name="Wilson E.V."/>
            <person name="Wiseman J.L."/>
            <person name="Yoshida R."/>
            <person name="Zeng Z."/>
        </authorList>
    </citation>
    <scope>NUCLEOTIDE SEQUENCE [LARGE SCALE GENOMIC DNA]</scope>
    <source>
        <strain evidence="2 3">20.1</strain>
    </source>
</reference>
<dbReference type="VEuPathDB" id="FungiDB:CPUR_01693"/>
<evidence type="ECO:0000313" key="2">
    <source>
        <dbReference type="EMBL" id="CCE28219.1"/>
    </source>
</evidence>
<dbReference type="OrthoDB" id="10578092at2759"/>
<feature type="compositionally biased region" description="Polar residues" evidence="1">
    <location>
        <begin position="81"/>
        <end position="96"/>
    </location>
</feature>
<proteinExistence type="predicted"/>
<feature type="region of interest" description="Disordered" evidence="1">
    <location>
        <begin position="38"/>
        <end position="96"/>
    </location>
</feature>
<dbReference type="EMBL" id="CAGA01000007">
    <property type="protein sequence ID" value="CCE28219.1"/>
    <property type="molecule type" value="Genomic_DNA"/>
</dbReference>
<organism evidence="2 3">
    <name type="scientific">Claviceps purpurea (strain 20.1)</name>
    <name type="common">Ergot fungus</name>
    <name type="synonym">Sphacelia segetum</name>
    <dbReference type="NCBI Taxonomy" id="1111077"/>
    <lineage>
        <taxon>Eukaryota</taxon>
        <taxon>Fungi</taxon>
        <taxon>Dikarya</taxon>
        <taxon>Ascomycota</taxon>
        <taxon>Pezizomycotina</taxon>
        <taxon>Sordariomycetes</taxon>
        <taxon>Hypocreomycetidae</taxon>
        <taxon>Hypocreales</taxon>
        <taxon>Clavicipitaceae</taxon>
        <taxon>Claviceps</taxon>
    </lineage>
</organism>
<sequence>MRTGFDAEGDPEGKEGVLQTGKFHFRARLCGISRLGGSWDEKKKEQWENDEDPPGVGEVEAMTPTPHEPPTPYSEMEEVTPTPQQEADVETPTSPS</sequence>
<evidence type="ECO:0000313" key="3">
    <source>
        <dbReference type="Proteomes" id="UP000016801"/>
    </source>
</evidence>
<accession>M1WBD2</accession>
<gene>
    <name evidence="2" type="ORF">CPUR_01693</name>
</gene>
<evidence type="ECO:0000256" key="1">
    <source>
        <dbReference type="SAM" id="MobiDB-lite"/>
    </source>
</evidence>